<sequence>MKPNFPSFNHNDPHVLIEQLRKLLPDAHFYAVNQVAEVAEREGVTALLVGGIVRDLMLGRQNLDLDFMTLDYSHVLAEHLTAHFKHAPHVDRVRLHKHKAFGTAKIEIFFQSGDYLHIDLATARLETYEHPGALPTVRIDPPAPVEVDLKRRDYTINAMSLSLSGGLVDPYNGLEDLRDGFLRVLHPRSFIDDPTRMPRGLRYAARFGYQFDPATEELFRESVRERHFELLTPVRKRNELVKILREDAPERGLNLLQKYDLLDQFDPALIWDCDTLEEFRRIKEYRFVDLLNRVPAYLSALCWRSLPEQVEHALAALAFFDQEANIPPQVARLRQAVFPMLQPDLKNSLLYALLNSYERGAIEAAAILQPFHAPLLRHYLEVVSRRKPHLSGGYLIHMGLKPGKQFKALLEDLLNAVLDGELKSLEDEAHFLRQKALDSNFT</sequence>
<dbReference type="GO" id="GO:0000166">
    <property type="term" value="F:nucleotide binding"/>
    <property type="evidence" value="ECO:0007669"/>
    <property type="project" value="UniProtKB-KW"/>
</dbReference>
<dbReference type="EMBL" id="JACATZ010000001">
    <property type="protein sequence ID" value="NWJ44849.1"/>
    <property type="molecule type" value="Genomic_DNA"/>
</dbReference>
<evidence type="ECO:0000256" key="3">
    <source>
        <dbReference type="ARBA" id="ARBA00022555"/>
    </source>
</evidence>
<organism evidence="14 16">
    <name type="scientific">Candidatus Chlorohelix allophototropha</name>
    <dbReference type="NCBI Taxonomy" id="3003348"/>
    <lineage>
        <taxon>Bacteria</taxon>
        <taxon>Bacillati</taxon>
        <taxon>Chloroflexota</taxon>
        <taxon>Chloroflexia</taxon>
        <taxon>Candidatus Chloroheliales</taxon>
        <taxon>Candidatus Chloroheliaceae</taxon>
        <taxon>Candidatus Chlorohelix</taxon>
    </lineage>
</organism>
<evidence type="ECO:0000256" key="1">
    <source>
        <dbReference type="ARBA" id="ARBA00001946"/>
    </source>
</evidence>
<evidence type="ECO:0000259" key="13">
    <source>
        <dbReference type="Pfam" id="PF12627"/>
    </source>
</evidence>
<reference evidence="15" key="2">
    <citation type="journal article" date="2024" name="Nature">
        <title>Anoxygenic phototroph of the Chloroflexota uses a type I reaction centre.</title>
        <authorList>
            <person name="Tsuji J.M."/>
            <person name="Shaw N.A."/>
            <person name="Nagashima S."/>
            <person name="Venkiteswaran J.J."/>
            <person name="Schiff S.L."/>
            <person name="Watanabe T."/>
            <person name="Fukui M."/>
            <person name="Hanada S."/>
            <person name="Tank M."/>
            <person name="Neufeld J.D."/>
        </authorList>
    </citation>
    <scope>NUCLEOTIDE SEQUENCE</scope>
    <source>
        <strain evidence="15">L227-S17</strain>
    </source>
</reference>
<reference evidence="14 16" key="1">
    <citation type="submission" date="2020-06" db="EMBL/GenBank/DDBJ databases">
        <title>Anoxygenic phototrophic Chloroflexota member uses a Type I reaction center.</title>
        <authorList>
            <person name="Tsuji J.M."/>
            <person name="Shaw N.A."/>
            <person name="Nagashima S."/>
            <person name="Venkiteswaran J."/>
            <person name="Schiff S.L."/>
            <person name="Hanada S."/>
            <person name="Tank M."/>
            <person name="Neufeld J.D."/>
        </authorList>
    </citation>
    <scope>NUCLEOTIDE SEQUENCE [LARGE SCALE GENOMIC DNA]</scope>
    <source>
        <strain evidence="14">L227-S17</strain>
    </source>
</reference>
<evidence type="ECO:0000256" key="6">
    <source>
        <dbReference type="ARBA" id="ARBA00022695"/>
    </source>
</evidence>
<comment type="cofactor">
    <cofactor evidence="1">
        <name>Mg(2+)</name>
        <dbReference type="ChEBI" id="CHEBI:18420"/>
    </cofactor>
</comment>
<keyword evidence="4 11" id="KW-0808">Transferase</keyword>
<keyword evidence="3" id="KW-0820">tRNA-binding</keyword>
<gene>
    <name evidence="14" type="ORF">HXX08_03135</name>
    <name evidence="15" type="ORF">OZ401_002546</name>
</gene>
<dbReference type="GO" id="GO:0008033">
    <property type="term" value="P:tRNA processing"/>
    <property type="evidence" value="ECO:0007669"/>
    <property type="project" value="UniProtKB-KW"/>
</dbReference>
<keyword evidence="8" id="KW-0547">Nucleotide-binding</keyword>
<evidence type="ECO:0000256" key="10">
    <source>
        <dbReference type="ARBA" id="ARBA00022884"/>
    </source>
</evidence>
<dbReference type="Pfam" id="PF01743">
    <property type="entry name" value="PolyA_pol"/>
    <property type="match status" value="1"/>
</dbReference>
<proteinExistence type="inferred from homology"/>
<evidence type="ECO:0000313" key="15">
    <source>
        <dbReference type="EMBL" id="WJW66731.1"/>
    </source>
</evidence>
<evidence type="ECO:0000313" key="14">
    <source>
        <dbReference type="EMBL" id="NWJ44849.1"/>
    </source>
</evidence>
<evidence type="ECO:0000313" key="16">
    <source>
        <dbReference type="Proteomes" id="UP000521676"/>
    </source>
</evidence>
<dbReference type="PANTHER" id="PTHR47788:SF1">
    <property type="entry name" value="A-ADDING TRNA NUCLEOTIDYLTRANSFERASE"/>
    <property type="match status" value="1"/>
</dbReference>
<evidence type="ECO:0000256" key="9">
    <source>
        <dbReference type="ARBA" id="ARBA00022842"/>
    </source>
</evidence>
<evidence type="ECO:0000256" key="8">
    <source>
        <dbReference type="ARBA" id="ARBA00022741"/>
    </source>
</evidence>
<accession>A0A8T7LZ88</accession>
<dbReference type="InterPro" id="IPR002646">
    <property type="entry name" value="PolA_pol_head_dom"/>
</dbReference>
<keyword evidence="7" id="KW-0479">Metal-binding</keyword>
<dbReference type="GO" id="GO:0000049">
    <property type="term" value="F:tRNA binding"/>
    <property type="evidence" value="ECO:0007669"/>
    <property type="project" value="UniProtKB-KW"/>
</dbReference>
<dbReference type="Gene3D" id="1.10.3090.10">
    <property type="entry name" value="cca-adding enzyme, domain 2"/>
    <property type="match status" value="1"/>
</dbReference>
<dbReference type="Proteomes" id="UP001431572">
    <property type="component" value="Chromosome 1"/>
</dbReference>
<dbReference type="GO" id="GO:0046872">
    <property type="term" value="F:metal ion binding"/>
    <property type="evidence" value="ECO:0007669"/>
    <property type="project" value="UniProtKB-KW"/>
</dbReference>
<comment type="similarity">
    <text evidence="2 11">Belongs to the tRNA nucleotidyltransferase/poly(A) polymerase family.</text>
</comment>
<dbReference type="SUPFAM" id="SSF81891">
    <property type="entry name" value="Poly A polymerase C-terminal region-like"/>
    <property type="match status" value="1"/>
</dbReference>
<dbReference type="Pfam" id="PF12627">
    <property type="entry name" value="PolyA_pol_RNAbd"/>
    <property type="match status" value="1"/>
</dbReference>
<dbReference type="Proteomes" id="UP000521676">
    <property type="component" value="Unassembled WGS sequence"/>
</dbReference>
<feature type="domain" description="Poly A polymerase head" evidence="12">
    <location>
        <begin position="47"/>
        <end position="183"/>
    </location>
</feature>
<name>A0A8T7LZ88_9CHLR</name>
<evidence type="ECO:0000256" key="11">
    <source>
        <dbReference type="RuleBase" id="RU003953"/>
    </source>
</evidence>
<dbReference type="RefSeq" id="WP_341468623.1">
    <property type="nucleotide sequence ID" value="NZ_CP128399.1"/>
</dbReference>
<evidence type="ECO:0000259" key="12">
    <source>
        <dbReference type="Pfam" id="PF01743"/>
    </source>
</evidence>
<dbReference type="InterPro" id="IPR032828">
    <property type="entry name" value="PolyA_RNA-bd"/>
</dbReference>
<dbReference type="AlphaFoldDB" id="A0A8T7LZ88"/>
<dbReference type="PANTHER" id="PTHR47788">
    <property type="entry name" value="POLYA POLYMERASE"/>
    <property type="match status" value="1"/>
</dbReference>
<dbReference type="Gene3D" id="3.30.460.10">
    <property type="entry name" value="Beta Polymerase, domain 2"/>
    <property type="match status" value="1"/>
</dbReference>
<dbReference type="CDD" id="cd05398">
    <property type="entry name" value="NT_ClassII-CCAase"/>
    <property type="match status" value="1"/>
</dbReference>
<evidence type="ECO:0000256" key="2">
    <source>
        <dbReference type="ARBA" id="ARBA00007265"/>
    </source>
</evidence>
<keyword evidence="5" id="KW-0819">tRNA processing</keyword>
<keyword evidence="6" id="KW-0548">Nucleotidyltransferase</keyword>
<keyword evidence="9" id="KW-0460">Magnesium</keyword>
<protein>
    <submittedName>
        <fullName evidence="14">CCA tRNA nucleotidyltransferase</fullName>
    </submittedName>
</protein>
<keyword evidence="10 11" id="KW-0694">RNA-binding</keyword>
<evidence type="ECO:0000256" key="5">
    <source>
        <dbReference type="ARBA" id="ARBA00022694"/>
    </source>
</evidence>
<dbReference type="InterPro" id="IPR052390">
    <property type="entry name" value="tRNA_nt/polyA_polymerase"/>
</dbReference>
<dbReference type="InterPro" id="IPR043519">
    <property type="entry name" value="NT_sf"/>
</dbReference>
<keyword evidence="17" id="KW-1185">Reference proteome</keyword>
<dbReference type="EMBL" id="CP128399">
    <property type="protein sequence ID" value="WJW66731.1"/>
    <property type="molecule type" value="Genomic_DNA"/>
</dbReference>
<evidence type="ECO:0000313" key="17">
    <source>
        <dbReference type="Proteomes" id="UP001431572"/>
    </source>
</evidence>
<dbReference type="GO" id="GO:0016779">
    <property type="term" value="F:nucleotidyltransferase activity"/>
    <property type="evidence" value="ECO:0007669"/>
    <property type="project" value="UniProtKB-KW"/>
</dbReference>
<evidence type="ECO:0000256" key="4">
    <source>
        <dbReference type="ARBA" id="ARBA00022679"/>
    </source>
</evidence>
<evidence type="ECO:0000256" key="7">
    <source>
        <dbReference type="ARBA" id="ARBA00022723"/>
    </source>
</evidence>
<feature type="domain" description="tRNA nucleotidyltransferase/poly(A) polymerase RNA and SrmB- binding" evidence="13">
    <location>
        <begin position="208"/>
        <end position="269"/>
    </location>
</feature>
<dbReference type="SUPFAM" id="SSF81301">
    <property type="entry name" value="Nucleotidyltransferase"/>
    <property type="match status" value="1"/>
</dbReference>